<dbReference type="EMBL" id="AMEQ01000024">
    <property type="protein sequence ID" value="EKY01785.1"/>
    <property type="molecule type" value="Genomic_DNA"/>
</dbReference>
<evidence type="ECO:0000256" key="1">
    <source>
        <dbReference type="ARBA" id="ARBA00006067"/>
    </source>
</evidence>
<evidence type="ECO:0000256" key="4">
    <source>
        <dbReference type="ARBA" id="ARBA00022801"/>
    </source>
</evidence>
<dbReference type="PROSITE" id="PS51892">
    <property type="entry name" value="SUBTILASE"/>
    <property type="match status" value="1"/>
</dbReference>
<sequence>MKRTILTLSLLSLCALSSCKKDFDEAQPRGGELRSEVAETSSAARELLPTEGAELGVLYIRLQKGSEKSLRALTFEPKEIELKALSSPLATSLRSLGASGMEPLFPIDPRYEERMRQEGLDRWFIVRFNERHDLRAAMQTLLDNKEVDYVEPVYPIAYPNAKPVGISSLPETSMSQSRGSSFNDPRLKDQWHYNNTGSIRGSVPGADISLFKAWETEVGKSNVIVAVNDGGIDVEHPDLVDNLYVNLAEKNGVKDKDDDNNGFVDDINGFNFIKNNGTLYPDDASHGTHVAGTVAARNNNGIGVCGVAGGDGTAGTGVKLMSCQVFGVGNEGADAARAFVYSANNGAVISQNSWGYRYTANITVIPPSMKEAIDYFIKWAGCDKNGNQKADAPMKGGIVIFAAGNDGRDYKSYPGAYEAVVAVSSMNPAFTNAPYSNRGDWVDIMAPGGDVNFGDAGQVISTLSKKITKGDEYGGMQGTSMACPHVSGVAALIVSHFGEQGFTSEKCKQILLGSLKSKSIDQTISRYAGRLGRGYIDASAAFATNKGKAPAKIASISIDKVSFITANLSFQAVADEDDGTPVEYRAYLSTSTITEANHANYLMRTINGMGYAPGHKLFLPLANLKENTTYSVAVEAVDRWGLSSGLTISSFTTKKNNPPLLKLSREDKIRVSAVSKQSFSVAYSDPDGQTVSIDISGEKRGVSHQVLDGKIEFTLRAVAPAGKYSIKVTATDELGAKTTLDIPFEVYTYKAPEFTASMGNQIVGASQQIKLDVASILTYTEGINLAYFASALDGAVATASISKTGELIITGHKPGTTQVQVEVSDGISSSVQTTIPVRVVTSTADAVYSVYPIPATTVLNLVMDPSLDRVQVEIVSTLGTRVFDKTYTVKGIGSIKVPVKTIAPGAYVLRVKSAKGTYTKGFVKQ</sequence>
<dbReference type="RefSeq" id="WP_005469153.1">
    <property type="nucleotide sequence ID" value="NZ_KB291045.1"/>
</dbReference>
<organism evidence="10 11">
    <name type="scientific">Porphyromonas catoniae F0037</name>
    <dbReference type="NCBI Taxonomy" id="1127696"/>
    <lineage>
        <taxon>Bacteria</taxon>
        <taxon>Pseudomonadati</taxon>
        <taxon>Bacteroidota</taxon>
        <taxon>Bacteroidia</taxon>
        <taxon>Bacteroidales</taxon>
        <taxon>Porphyromonadaceae</taxon>
        <taxon>Porphyromonas</taxon>
    </lineage>
</organism>
<dbReference type="InterPro" id="IPR051048">
    <property type="entry name" value="Peptidase_S8/S53_subtilisin"/>
</dbReference>
<evidence type="ECO:0000256" key="7">
    <source>
        <dbReference type="ARBA" id="ARBA00023026"/>
    </source>
</evidence>
<evidence type="ECO:0000313" key="11">
    <source>
        <dbReference type="Proteomes" id="UP000010408"/>
    </source>
</evidence>
<dbReference type="InterPro" id="IPR000209">
    <property type="entry name" value="Peptidase_S8/S53_dom"/>
</dbReference>
<feature type="active site" description="Charge relay system" evidence="8">
    <location>
        <position position="229"/>
    </location>
</feature>
<accession>L1NET7</accession>
<feature type="active site" description="Charge relay system" evidence="8">
    <location>
        <position position="286"/>
    </location>
</feature>
<dbReference type="PRINTS" id="PR00723">
    <property type="entry name" value="SUBTILISIN"/>
</dbReference>
<dbReference type="GO" id="GO:0006508">
    <property type="term" value="P:proteolysis"/>
    <property type="evidence" value="ECO:0007669"/>
    <property type="project" value="UniProtKB-KW"/>
</dbReference>
<dbReference type="PANTHER" id="PTHR43399:SF4">
    <property type="entry name" value="CELL WALL-ASSOCIATED PROTEASE"/>
    <property type="match status" value="1"/>
</dbReference>
<comment type="caution">
    <text evidence="10">The sequence shown here is derived from an EMBL/GenBank/DDBJ whole genome shotgun (WGS) entry which is preliminary data.</text>
</comment>
<gene>
    <name evidence="10" type="ORF">HMPREF9134_00845</name>
</gene>
<protein>
    <submittedName>
        <fullName evidence="10">Peptidase, S8/S53 family</fullName>
    </submittedName>
</protein>
<proteinExistence type="inferred from homology"/>
<dbReference type="InterPro" id="IPR023828">
    <property type="entry name" value="Peptidase_S8_Ser-AS"/>
</dbReference>
<dbReference type="Proteomes" id="UP000010408">
    <property type="component" value="Unassembled WGS sequence"/>
</dbReference>
<feature type="domain" description="Fibronectin type-III" evidence="9">
    <location>
        <begin position="550"/>
        <end position="643"/>
    </location>
</feature>
<name>L1NET7_9PORP</name>
<evidence type="ECO:0000256" key="5">
    <source>
        <dbReference type="ARBA" id="ARBA00022807"/>
    </source>
</evidence>
<dbReference type="NCBIfam" id="TIGR04183">
    <property type="entry name" value="Por_Secre_tail"/>
    <property type="match status" value="1"/>
</dbReference>
<dbReference type="InterPro" id="IPR036852">
    <property type="entry name" value="Peptidase_S8/S53_dom_sf"/>
</dbReference>
<dbReference type="PROSITE" id="PS51257">
    <property type="entry name" value="PROKAR_LIPOPROTEIN"/>
    <property type="match status" value="1"/>
</dbReference>
<evidence type="ECO:0000256" key="2">
    <source>
        <dbReference type="ARBA" id="ARBA00011073"/>
    </source>
</evidence>
<evidence type="ECO:0000313" key="10">
    <source>
        <dbReference type="EMBL" id="EKY01785.1"/>
    </source>
</evidence>
<dbReference type="SUPFAM" id="SSF49265">
    <property type="entry name" value="Fibronectin type III"/>
    <property type="match status" value="1"/>
</dbReference>
<dbReference type="InterPro" id="IPR022398">
    <property type="entry name" value="Peptidase_S8_His-AS"/>
</dbReference>
<evidence type="ECO:0000259" key="9">
    <source>
        <dbReference type="SMART" id="SM00060"/>
    </source>
</evidence>
<keyword evidence="7" id="KW-0843">Virulence</keyword>
<dbReference type="SUPFAM" id="SSF52743">
    <property type="entry name" value="Subtilisin-like"/>
    <property type="match status" value="1"/>
</dbReference>
<dbReference type="PANTHER" id="PTHR43399">
    <property type="entry name" value="SUBTILISIN-RELATED"/>
    <property type="match status" value="1"/>
</dbReference>
<dbReference type="Gene3D" id="3.40.50.200">
    <property type="entry name" value="Peptidase S8/S53 domain"/>
    <property type="match status" value="1"/>
</dbReference>
<dbReference type="SMART" id="SM00060">
    <property type="entry name" value="FN3"/>
    <property type="match status" value="2"/>
</dbReference>
<dbReference type="AlphaFoldDB" id="L1NET7"/>
<feature type="active site" description="Charge relay system" evidence="8">
    <location>
        <position position="480"/>
    </location>
</feature>
<dbReference type="PROSITE" id="PS00138">
    <property type="entry name" value="SUBTILASE_SER"/>
    <property type="match status" value="1"/>
</dbReference>
<dbReference type="PATRIC" id="fig|1127696.3.peg.764"/>
<evidence type="ECO:0000256" key="8">
    <source>
        <dbReference type="PROSITE-ProRule" id="PRU01240"/>
    </source>
</evidence>
<comment type="similarity">
    <text evidence="1">Belongs to the peptidase C25 family.</text>
</comment>
<dbReference type="GO" id="GO:0008234">
    <property type="term" value="F:cysteine-type peptidase activity"/>
    <property type="evidence" value="ECO:0007669"/>
    <property type="project" value="UniProtKB-KW"/>
</dbReference>
<dbReference type="HOGENOM" id="CLU_014786_0_0_10"/>
<keyword evidence="5" id="KW-0788">Thiol protease</keyword>
<dbReference type="InterPro" id="IPR036116">
    <property type="entry name" value="FN3_sf"/>
</dbReference>
<dbReference type="InterPro" id="IPR013783">
    <property type="entry name" value="Ig-like_fold"/>
</dbReference>
<comment type="similarity">
    <text evidence="2 8">Belongs to the peptidase S8 family.</text>
</comment>
<dbReference type="Gene3D" id="2.60.40.10">
    <property type="entry name" value="Immunoglobulins"/>
    <property type="match status" value="2"/>
</dbReference>
<evidence type="ECO:0000256" key="6">
    <source>
        <dbReference type="ARBA" id="ARBA00022825"/>
    </source>
</evidence>
<feature type="domain" description="Fibronectin type-III" evidence="9">
    <location>
        <begin position="663"/>
        <end position="737"/>
    </location>
</feature>
<evidence type="ECO:0000256" key="3">
    <source>
        <dbReference type="ARBA" id="ARBA00022670"/>
    </source>
</evidence>
<keyword evidence="3 8" id="KW-0645">Protease</keyword>
<keyword evidence="4 8" id="KW-0378">Hydrolase</keyword>
<dbReference type="InterPro" id="IPR003961">
    <property type="entry name" value="FN3_dom"/>
</dbReference>
<dbReference type="STRING" id="1127696.HMPREF9134_00845"/>
<dbReference type="PROSITE" id="PS00137">
    <property type="entry name" value="SUBTILASE_HIS"/>
    <property type="match status" value="1"/>
</dbReference>
<dbReference type="Pfam" id="PF00082">
    <property type="entry name" value="Peptidase_S8"/>
    <property type="match status" value="1"/>
</dbReference>
<dbReference type="Pfam" id="PF18962">
    <property type="entry name" value="Por_Secre_tail"/>
    <property type="match status" value="1"/>
</dbReference>
<dbReference type="GO" id="GO:0004252">
    <property type="term" value="F:serine-type endopeptidase activity"/>
    <property type="evidence" value="ECO:0007669"/>
    <property type="project" value="UniProtKB-UniRule"/>
</dbReference>
<reference evidence="10 11" key="1">
    <citation type="submission" date="2012-05" db="EMBL/GenBank/DDBJ databases">
        <authorList>
            <person name="Weinstock G."/>
            <person name="Sodergren E."/>
            <person name="Lobos E.A."/>
            <person name="Fulton L."/>
            <person name="Fulton R."/>
            <person name="Courtney L."/>
            <person name="Fronick C."/>
            <person name="O'Laughlin M."/>
            <person name="Godfrey J."/>
            <person name="Wilson R.M."/>
            <person name="Miner T."/>
            <person name="Farmer C."/>
            <person name="Delehaunty K."/>
            <person name="Cordes M."/>
            <person name="Minx P."/>
            <person name="Tomlinson C."/>
            <person name="Chen J."/>
            <person name="Wollam A."/>
            <person name="Pepin K.H."/>
            <person name="Bhonagiri V."/>
            <person name="Zhang X."/>
            <person name="Suruliraj S."/>
            <person name="Warren W."/>
            <person name="Mitreva M."/>
            <person name="Mardis E.R."/>
            <person name="Wilson R.K."/>
        </authorList>
    </citation>
    <scope>NUCLEOTIDE SEQUENCE [LARGE SCALE GENOMIC DNA]</scope>
    <source>
        <strain evidence="10 11">F0037</strain>
    </source>
</reference>
<dbReference type="InterPro" id="IPR015500">
    <property type="entry name" value="Peptidase_S8_subtilisin-rel"/>
</dbReference>
<dbReference type="InterPro" id="IPR026444">
    <property type="entry name" value="Secre_tail"/>
</dbReference>
<dbReference type="eggNOG" id="COG1404">
    <property type="taxonomic scope" value="Bacteria"/>
</dbReference>
<keyword evidence="6 8" id="KW-0720">Serine protease</keyword>